<accession>A0A7W9SLF8</accession>
<dbReference type="SMART" id="SM00422">
    <property type="entry name" value="HTH_MERR"/>
    <property type="match status" value="1"/>
</dbReference>
<dbReference type="GO" id="GO:0003700">
    <property type="term" value="F:DNA-binding transcription factor activity"/>
    <property type="evidence" value="ECO:0007669"/>
    <property type="project" value="InterPro"/>
</dbReference>
<proteinExistence type="predicted"/>
<dbReference type="Gene3D" id="3.20.80.10">
    <property type="entry name" value="Regulatory factor, effector binding domain"/>
    <property type="match status" value="1"/>
</dbReference>
<dbReference type="EMBL" id="JACHGW010000001">
    <property type="protein sequence ID" value="MBB6048475.1"/>
    <property type="molecule type" value="Genomic_DNA"/>
</dbReference>
<dbReference type="GO" id="GO:0003677">
    <property type="term" value="F:DNA binding"/>
    <property type="evidence" value="ECO:0007669"/>
    <property type="project" value="UniProtKB-KW"/>
</dbReference>
<evidence type="ECO:0000313" key="4">
    <source>
        <dbReference type="Proteomes" id="UP000520814"/>
    </source>
</evidence>
<dbReference type="CDD" id="cd01107">
    <property type="entry name" value="HTH_BmrR"/>
    <property type="match status" value="1"/>
</dbReference>
<evidence type="ECO:0000256" key="1">
    <source>
        <dbReference type="ARBA" id="ARBA00023125"/>
    </source>
</evidence>
<sequence>MIKIGDFARLGQVTVPTLRFYAEVGLLKPVSVDSVSGYRYYALSQLPRLNRIMALKDLGFTLPQIEHVLNTDPTLDALRGMLSLKQAETEQLVAAEQARLCRIEARLHQIEQESRMSEFDVAIKALPPMLVAACRVTIPTNDQASAFLDRAFGDVFGQLHAHGVKPVGPCGAIWHQSAEVLENEVAEVIVPIDRAFQATESVQVYEVPALQVAAVVHQGGYENLSLMHKALLQWMEANGYEAAGSYRELYHSPPDAETPVLEVQYPVSSKS</sequence>
<feature type="domain" description="HTH merR-type" evidence="2">
    <location>
        <begin position="1"/>
        <end position="71"/>
    </location>
</feature>
<evidence type="ECO:0000259" key="2">
    <source>
        <dbReference type="PROSITE" id="PS50937"/>
    </source>
</evidence>
<dbReference type="RefSeq" id="WP_184192095.1">
    <property type="nucleotide sequence ID" value="NZ_JACHGW010000001.1"/>
</dbReference>
<dbReference type="SUPFAM" id="SSF46955">
    <property type="entry name" value="Putative DNA-binding domain"/>
    <property type="match status" value="1"/>
</dbReference>
<dbReference type="InterPro" id="IPR029442">
    <property type="entry name" value="GyrI-like"/>
</dbReference>
<dbReference type="Pfam" id="PF06445">
    <property type="entry name" value="GyrI-like"/>
    <property type="match status" value="1"/>
</dbReference>
<dbReference type="SMART" id="SM00871">
    <property type="entry name" value="AraC_E_bind"/>
    <property type="match status" value="1"/>
</dbReference>
<dbReference type="InterPro" id="IPR009061">
    <property type="entry name" value="DNA-bd_dom_put_sf"/>
</dbReference>
<protein>
    <submittedName>
        <fullName evidence="3">DNA-binding transcriptional MerR regulator</fullName>
    </submittedName>
</protein>
<organism evidence="3 4">
    <name type="scientific">Armatimonas rosea</name>
    <dbReference type="NCBI Taxonomy" id="685828"/>
    <lineage>
        <taxon>Bacteria</taxon>
        <taxon>Bacillati</taxon>
        <taxon>Armatimonadota</taxon>
        <taxon>Armatimonadia</taxon>
        <taxon>Armatimonadales</taxon>
        <taxon>Armatimonadaceae</taxon>
        <taxon>Armatimonas</taxon>
    </lineage>
</organism>
<gene>
    <name evidence="3" type="ORF">HNQ39_000237</name>
</gene>
<dbReference type="InterPro" id="IPR047057">
    <property type="entry name" value="MerR_fam"/>
</dbReference>
<dbReference type="SUPFAM" id="SSF55136">
    <property type="entry name" value="Probable bacterial effector-binding domain"/>
    <property type="match status" value="1"/>
</dbReference>
<comment type="caution">
    <text evidence="3">The sequence shown here is derived from an EMBL/GenBank/DDBJ whole genome shotgun (WGS) entry which is preliminary data.</text>
</comment>
<dbReference type="PANTHER" id="PTHR30204:SF97">
    <property type="entry name" value="MERR FAMILY REGULATORY PROTEIN"/>
    <property type="match status" value="1"/>
</dbReference>
<dbReference type="PROSITE" id="PS50937">
    <property type="entry name" value="HTH_MERR_2"/>
    <property type="match status" value="1"/>
</dbReference>
<dbReference type="InterPro" id="IPR011256">
    <property type="entry name" value="Reg_factor_effector_dom_sf"/>
</dbReference>
<keyword evidence="1 3" id="KW-0238">DNA-binding</keyword>
<dbReference type="InterPro" id="IPR000551">
    <property type="entry name" value="MerR-type_HTH_dom"/>
</dbReference>
<name>A0A7W9SLF8_ARMRO</name>
<dbReference type="Pfam" id="PF13411">
    <property type="entry name" value="MerR_1"/>
    <property type="match status" value="1"/>
</dbReference>
<dbReference type="Gene3D" id="1.10.1660.10">
    <property type="match status" value="1"/>
</dbReference>
<evidence type="ECO:0000313" key="3">
    <source>
        <dbReference type="EMBL" id="MBB6048475.1"/>
    </source>
</evidence>
<keyword evidence="4" id="KW-1185">Reference proteome</keyword>
<dbReference type="InterPro" id="IPR010499">
    <property type="entry name" value="AraC_E-bd"/>
</dbReference>
<reference evidence="3 4" key="1">
    <citation type="submission" date="2020-08" db="EMBL/GenBank/DDBJ databases">
        <title>Genomic Encyclopedia of Type Strains, Phase IV (KMG-IV): sequencing the most valuable type-strain genomes for metagenomic binning, comparative biology and taxonomic classification.</title>
        <authorList>
            <person name="Goeker M."/>
        </authorList>
    </citation>
    <scope>NUCLEOTIDE SEQUENCE [LARGE SCALE GENOMIC DNA]</scope>
    <source>
        <strain evidence="3 4">DSM 23562</strain>
    </source>
</reference>
<dbReference type="AlphaFoldDB" id="A0A7W9SLF8"/>
<dbReference type="Proteomes" id="UP000520814">
    <property type="component" value="Unassembled WGS sequence"/>
</dbReference>
<dbReference type="PANTHER" id="PTHR30204">
    <property type="entry name" value="REDOX-CYCLING DRUG-SENSING TRANSCRIPTIONAL ACTIVATOR SOXR"/>
    <property type="match status" value="1"/>
</dbReference>